<gene>
    <name evidence="1" type="ORF">Krac_5717</name>
</gene>
<evidence type="ECO:0000313" key="2">
    <source>
        <dbReference type="Proteomes" id="UP000004508"/>
    </source>
</evidence>
<protein>
    <submittedName>
        <fullName evidence="1">Amino acid adenylation domain protein</fullName>
    </submittedName>
</protein>
<reference evidence="1 2" key="1">
    <citation type="journal article" date="2011" name="Stand. Genomic Sci.">
        <title>Non-contiguous finished genome sequence and contextual data of the filamentous soil bacterium Ktedonobacter racemifer type strain (SOSP1-21).</title>
        <authorList>
            <person name="Chang Y.J."/>
            <person name="Land M."/>
            <person name="Hauser L."/>
            <person name="Chertkov O."/>
            <person name="Del Rio T.G."/>
            <person name="Nolan M."/>
            <person name="Copeland A."/>
            <person name="Tice H."/>
            <person name="Cheng J.F."/>
            <person name="Lucas S."/>
            <person name="Han C."/>
            <person name="Goodwin L."/>
            <person name="Pitluck S."/>
            <person name="Ivanova N."/>
            <person name="Ovchinikova G."/>
            <person name="Pati A."/>
            <person name="Chen A."/>
            <person name="Palaniappan K."/>
            <person name="Mavromatis K."/>
            <person name="Liolios K."/>
            <person name="Brettin T."/>
            <person name="Fiebig A."/>
            <person name="Rohde M."/>
            <person name="Abt B."/>
            <person name="Goker M."/>
            <person name="Detter J.C."/>
            <person name="Woyke T."/>
            <person name="Bristow J."/>
            <person name="Eisen J.A."/>
            <person name="Markowitz V."/>
            <person name="Hugenholtz P."/>
            <person name="Kyrpides N.C."/>
            <person name="Klenk H.P."/>
            <person name="Lapidus A."/>
        </authorList>
    </citation>
    <scope>NUCLEOTIDE SEQUENCE [LARGE SCALE GENOMIC DNA]</scope>
    <source>
        <strain evidence="2">DSM 44963</strain>
    </source>
</reference>
<accession>D6TWP6</accession>
<dbReference type="Proteomes" id="UP000004508">
    <property type="component" value="Unassembled WGS sequence"/>
</dbReference>
<name>D6TWP6_KTERA</name>
<comment type="caution">
    <text evidence="1">The sequence shown here is derived from an EMBL/GenBank/DDBJ whole genome shotgun (WGS) entry which is preliminary data.</text>
</comment>
<evidence type="ECO:0000313" key="1">
    <source>
        <dbReference type="EMBL" id="EFH84629.1"/>
    </source>
</evidence>
<proteinExistence type="predicted"/>
<dbReference type="AlphaFoldDB" id="D6TWP6"/>
<organism evidence="1 2">
    <name type="scientific">Ktedonobacter racemifer DSM 44963</name>
    <dbReference type="NCBI Taxonomy" id="485913"/>
    <lineage>
        <taxon>Bacteria</taxon>
        <taxon>Bacillati</taxon>
        <taxon>Chloroflexota</taxon>
        <taxon>Ktedonobacteria</taxon>
        <taxon>Ktedonobacterales</taxon>
        <taxon>Ktedonobacteraceae</taxon>
        <taxon>Ktedonobacter</taxon>
    </lineage>
</organism>
<dbReference type="EMBL" id="ADVG01000003">
    <property type="protein sequence ID" value="EFH84629.1"/>
    <property type="molecule type" value="Genomic_DNA"/>
</dbReference>
<dbReference type="RefSeq" id="WP_007916319.1">
    <property type="nucleotide sequence ID" value="NZ_ADVG01000003.1"/>
</dbReference>
<keyword evidence="2" id="KW-1185">Reference proteome</keyword>
<sequence>MPTARYGLGGALGQDGKIYTVGDSTESYVNTVEAYTNQPVAMHGIQVGEIYLHPEATIPQTGRERKRTQRTN</sequence>
<dbReference type="InParanoid" id="D6TWP6"/>